<proteinExistence type="predicted"/>
<feature type="transmembrane region" description="Helical" evidence="1">
    <location>
        <begin position="380"/>
        <end position="402"/>
    </location>
</feature>
<comment type="caution">
    <text evidence="3">The sequence shown here is derived from an EMBL/GenBank/DDBJ whole genome shotgun (WGS) entry which is preliminary data.</text>
</comment>
<dbReference type="CDD" id="cd07302">
    <property type="entry name" value="CHD"/>
    <property type="match status" value="1"/>
</dbReference>
<evidence type="ECO:0000259" key="2">
    <source>
        <dbReference type="PROSITE" id="PS50125"/>
    </source>
</evidence>
<dbReference type="Pfam" id="PF00211">
    <property type="entry name" value="Guanylate_cyc"/>
    <property type="match status" value="1"/>
</dbReference>
<name>A0A9X1RT64_9BURK</name>
<sequence>MVEVVRLSRLDRLRLAIFGLTLLATCLLAARVGAPPLYARLGYALDDWRQAHTLLAATDTRVVLVDIDEHSIDAIGPWPWPRALIAQLARTLFVQYGTRSVGLDILFPEASQPADDAALLDVARHYPLVFAQTFSFAATDHPPRVGQTGGALSMRSSAPPMPVASGFVGNFFSDADVCVGHVTPHTSADGVVRTVAPLIRYGAHLYPMFAWQLLACRTGTARQAAPPDPAALPGETDGLFHVPFRRTAANYDVIPAVDVLAGSAPEGLLRGRYVVVGSSALGLNDHIASPIDPWLPAMVVHAELLDALLDLRSGPGASSLAFARWLPLAWAIVSLALLAWLSRQRRALLTLPVAAATTALWLCVQLWLRALPADQLALPLVPAFVFVFVQAPLEWIASLVAMRAFERRFSQYLPQSVLSHIMRRSDQDALKPQRRQITVLFADIEGYTMLAEQMPPEQLVAMTEVVLTRLTQCVYDTEGTLDKYMGDALMAFWGAPLEQPDHARRALDCAQAMLREVAAINRDAVALPHGRALRVRIGVNSGSAMVGELGSASRQSYTVIGDAVNVASRLQEYARTASTDLLVGQETARLTAGYPLRMISEVTLRGRGAPERLFVLDEPEAMLDAVR</sequence>
<evidence type="ECO:0000256" key="1">
    <source>
        <dbReference type="SAM" id="Phobius"/>
    </source>
</evidence>
<dbReference type="SMART" id="SM00044">
    <property type="entry name" value="CYCc"/>
    <property type="match status" value="1"/>
</dbReference>
<dbReference type="EMBL" id="JAKLJA010000017">
    <property type="protein sequence ID" value="MCG5075621.1"/>
    <property type="molecule type" value="Genomic_DNA"/>
</dbReference>
<dbReference type="InterPro" id="IPR029787">
    <property type="entry name" value="Nucleotide_cyclase"/>
</dbReference>
<dbReference type="AlphaFoldDB" id="A0A9X1RT64"/>
<dbReference type="Gene3D" id="3.30.70.1230">
    <property type="entry name" value="Nucleotide cyclase"/>
    <property type="match status" value="1"/>
</dbReference>
<gene>
    <name evidence="3" type="ORF">L5014_19970</name>
</gene>
<dbReference type="InterPro" id="IPR050697">
    <property type="entry name" value="Adenylyl/Guanylyl_Cyclase_3/4"/>
</dbReference>
<dbReference type="SMART" id="SM01080">
    <property type="entry name" value="CHASE2"/>
    <property type="match status" value="1"/>
</dbReference>
<dbReference type="GO" id="GO:0035556">
    <property type="term" value="P:intracellular signal transduction"/>
    <property type="evidence" value="ECO:0007669"/>
    <property type="project" value="InterPro"/>
</dbReference>
<dbReference type="Proteomes" id="UP001139308">
    <property type="component" value="Unassembled WGS sequence"/>
</dbReference>
<keyword evidence="1" id="KW-0472">Membrane</keyword>
<feature type="transmembrane region" description="Helical" evidence="1">
    <location>
        <begin position="322"/>
        <end position="341"/>
    </location>
</feature>
<protein>
    <submittedName>
        <fullName evidence="3">Adenylate/guanylate cyclase domain-containing protein</fullName>
    </submittedName>
</protein>
<dbReference type="PROSITE" id="PS50125">
    <property type="entry name" value="GUANYLATE_CYCLASE_2"/>
    <property type="match status" value="1"/>
</dbReference>
<dbReference type="InterPro" id="IPR007890">
    <property type="entry name" value="CHASE2"/>
</dbReference>
<dbReference type="RefSeq" id="WP_238465477.1">
    <property type="nucleotide sequence ID" value="NZ_JAKLJA010000017.1"/>
</dbReference>
<dbReference type="SUPFAM" id="SSF55073">
    <property type="entry name" value="Nucleotide cyclase"/>
    <property type="match status" value="1"/>
</dbReference>
<organism evidence="3 4">
    <name type="scientific">Paraburkholderia tagetis</name>
    <dbReference type="NCBI Taxonomy" id="2913261"/>
    <lineage>
        <taxon>Bacteria</taxon>
        <taxon>Pseudomonadati</taxon>
        <taxon>Pseudomonadota</taxon>
        <taxon>Betaproteobacteria</taxon>
        <taxon>Burkholderiales</taxon>
        <taxon>Burkholderiaceae</taxon>
        <taxon>Paraburkholderia</taxon>
    </lineage>
</organism>
<dbReference type="PANTHER" id="PTHR43081">
    <property type="entry name" value="ADENYLATE CYCLASE, TERMINAL-DIFFERENTIATION SPECIFIC-RELATED"/>
    <property type="match status" value="1"/>
</dbReference>
<feature type="domain" description="Guanylate cyclase" evidence="2">
    <location>
        <begin position="438"/>
        <end position="571"/>
    </location>
</feature>
<dbReference type="InterPro" id="IPR001054">
    <property type="entry name" value="A/G_cyclase"/>
</dbReference>
<keyword evidence="4" id="KW-1185">Reference proteome</keyword>
<evidence type="ECO:0000313" key="4">
    <source>
        <dbReference type="Proteomes" id="UP001139308"/>
    </source>
</evidence>
<dbReference type="PANTHER" id="PTHR43081:SF1">
    <property type="entry name" value="ADENYLATE CYCLASE, TERMINAL-DIFFERENTIATION SPECIFIC"/>
    <property type="match status" value="1"/>
</dbReference>
<dbReference type="GO" id="GO:0006171">
    <property type="term" value="P:cAMP biosynthetic process"/>
    <property type="evidence" value="ECO:0007669"/>
    <property type="project" value="TreeGrafter"/>
</dbReference>
<accession>A0A9X1RT64</accession>
<keyword evidence="1" id="KW-0812">Transmembrane</keyword>
<evidence type="ECO:0000313" key="3">
    <source>
        <dbReference type="EMBL" id="MCG5075621.1"/>
    </source>
</evidence>
<reference evidence="3" key="1">
    <citation type="submission" date="2022-01" db="EMBL/GenBank/DDBJ databases">
        <title>Genome sequence and assembly of Parabukholderia sp. RG36.</title>
        <authorList>
            <person name="Chhetri G."/>
        </authorList>
    </citation>
    <scope>NUCLEOTIDE SEQUENCE</scope>
    <source>
        <strain evidence="3">RG36</strain>
    </source>
</reference>
<feature type="transmembrane region" description="Helical" evidence="1">
    <location>
        <begin position="348"/>
        <end position="368"/>
    </location>
</feature>
<keyword evidence="1" id="KW-1133">Transmembrane helix</keyword>
<dbReference type="GO" id="GO:0004016">
    <property type="term" value="F:adenylate cyclase activity"/>
    <property type="evidence" value="ECO:0007669"/>
    <property type="project" value="UniProtKB-ARBA"/>
</dbReference>
<dbReference type="Pfam" id="PF05226">
    <property type="entry name" value="CHASE2"/>
    <property type="match status" value="1"/>
</dbReference>